<proteinExistence type="predicted"/>
<gene>
    <name evidence="1" type="ORF">BDK51DRAFT_31218</name>
</gene>
<dbReference type="EMBL" id="ML000085">
    <property type="protein sequence ID" value="RKO84450.1"/>
    <property type="molecule type" value="Genomic_DNA"/>
</dbReference>
<keyword evidence="2" id="KW-1185">Reference proteome</keyword>
<evidence type="ECO:0000313" key="1">
    <source>
        <dbReference type="EMBL" id="RKO84450.1"/>
    </source>
</evidence>
<sequence length="175" mass="19506">MNYNTIWRQGHLAPPAEIENYFEVPDGLAESYCTWNTKGSSVRRFDVDELGQSGNIGGASGLGDTREVLIDAFVSMDSGMKLETCLERKCRQTEQDLIQGANWIERDKQSSSPHEDLVPVLALPDVEMQSKLLWPDGKFQNRGCEDRKVHVAVRKNLATVHGDLGGVEAIVEYPN</sequence>
<accession>A0A4P9W1K0</accession>
<dbReference type="AlphaFoldDB" id="A0A4P9W1K0"/>
<name>A0A4P9W1K0_9FUNG</name>
<organism evidence="1 2">
    <name type="scientific">Blyttiomyces helicus</name>
    <dbReference type="NCBI Taxonomy" id="388810"/>
    <lineage>
        <taxon>Eukaryota</taxon>
        <taxon>Fungi</taxon>
        <taxon>Fungi incertae sedis</taxon>
        <taxon>Chytridiomycota</taxon>
        <taxon>Chytridiomycota incertae sedis</taxon>
        <taxon>Chytridiomycetes</taxon>
        <taxon>Chytridiomycetes incertae sedis</taxon>
        <taxon>Blyttiomyces</taxon>
    </lineage>
</organism>
<protein>
    <submittedName>
        <fullName evidence="1">Uncharacterized protein</fullName>
    </submittedName>
</protein>
<dbReference type="Proteomes" id="UP000269721">
    <property type="component" value="Unassembled WGS sequence"/>
</dbReference>
<reference evidence="2" key="1">
    <citation type="journal article" date="2018" name="Nat. Microbiol.">
        <title>Leveraging single-cell genomics to expand the fungal tree of life.</title>
        <authorList>
            <person name="Ahrendt S.R."/>
            <person name="Quandt C.A."/>
            <person name="Ciobanu D."/>
            <person name="Clum A."/>
            <person name="Salamov A."/>
            <person name="Andreopoulos B."/>
            <person name="Cheng J.F."/>
            <person name="Woyke T."/>
            <person name="Pelin A."/>
            <person name="Henrissat B."/>
            <person name="Reynolds N.K."/>
            <person name="Benny G.L."/>
            <person name="Smith M.E."/>
            <person name="James T.Y."/>
            <person name="Grigoriev I.V."/>
        </authorList>
    </citation>
    <scope>NUCLEOTIDE SEQUENCE [LARGE SCALE GENOMIC DNA]</scope>
</reference>
<evidence type="ECO:0000313" key="2">
    <source>
        <dbReference type="Proteomes" id="UP000269721"/>
    </source>
</evidence>